<protein>
    <recommendedName>
        <fullName evidence="4">Lipid-A-disaccharide synthase</fullName>
        <ecNumber evidence="3">2.4.1.182</ecNumber>
    </recommendedName>
</protein>
<keyword evidence="13" id="KW-1185">Reference proteome</keyword>
<evidence type="ECO:0000313" key="13">
    <source>
        <dbReference type="Proteomes" id="UP000265691"/>
    </source>
</evidence>
<dbReference type="OrthoDB" id="9801642at2"/>
<dbReference type="PANTHER" id="PTHR30372">
    <property type="entry name" value="LIPID-A-DISACCHARIDE SYNTHASE"/>
    <property type="match status" value="1"/>
</dbReference>
<evidence type="ECO:0000256" key="9">
    <source>
        <dbReference type="ARBA" id="ARBA00023098"/>
    </source>
</evidence>
<organism evidence="12 13">
    <name type="scientific">Psittacicella hinzii</name>
    <dbReference type="NCBI Taxonomy" id="2028575"/>
    <lineage>
        <taxon>Bacteria</taxon>
        <taxon>Pseudomonadati</taxon>
        <taxon>Pseudomonadota</taxon>
        <taxon>Gammaproteobacteria</taxon>
        <taxon>Pasteurellales</taxon>
        <taxon>Psittacicellaceae</taxon>
        <taxon>Psittacicella</taxon>
    </lineage>
</organism>
<evidence type="ECO:0000256" key="11">
    <source>
        <dbReference type="SAM" id="MobiDB-lite"/>
    </source>
</evidence>
<dbReference type="EC" id="2.4.1.182" evidence="3"/>
<keyword evidence="5" id="KW-0444">Lipid biosynthesis</keyword>
<evidence type="ECO:0000256" key="4">
    <source>
        <dbReference type="ARBA" id="ARBA00020902"/>
    </source>
</evidence>
<sequence length="651" mass="71927">MLNSNLLTPETLAQIPLNTKICIVAGEVSGDQLGAGLVAQLKNVRPDLEFVGIGGDLMRAQGVTTWYDISDLSYFGVVDVVLSLPKILRVIKQTKTKLKESQAQLYIGIDNPDFNLRLETYAKQELGIKTIQYVSPSVWAWRQGRIETIKQACDLVLCLLPFEKDFYDQHAQAATYVGHRLANELGESLSLDAQTLQARLNQEAEQRLHHLTGGQVSVSQAKRLMDARKEKASYSEILEQEEKQREAQAQLEQAQAQEQQEQTKVNSSATTHTTPAQEQNAQAKAASEGSNSQVKQEQATQSKPATQAPKEQELATKEQASKQVAKEVSQDAQKAQANFSLAKVKPEDFFLGLDGKYYLAVTPEEYAQLQQETAKTSAAGKAKAGEPASSALSSTQTFAVKDNQEQVQAPSFDYLANARQIQDFVQSLPSAQKAQEDLAKANVYTYQGEASLDSSKVRIAILPGSRSAEIENIFAWYICAIRVAIREQVLPADVELVVPVAKEKLKKLLFEAVADYPEVEVKFVDRHAHQVLQTSALAIVSSGTATLDTLLCHTPMVVGYRLGSINFFLAKRLIKTPYVALANIVMGQELAKELIQEDLTAANLVREIKPLLDYAYNLQVRQIYYFKHLQLQKDSDVLAAKATLELLAKAD</sequence>
<comment type="caution">
    <text evidence="12">The sequence shown here is derived from an EMBL/GenBank/DDBJ whole genome shotgun (WGS) entry which is preliminary data.</text>
</comment>
<evidence type="ECO:0000256" key="2">
    <source>
        <dbReference type="ARBA" id="ARBA00007868"/>
    </source>
</evidence>
<dbReference type="InterPro" id="IPR003835">
    <property type="entry name" value="Glyco_trans_19"/>
</dbReference>
<name>A0A3A1YB32_9GAMM</name>
<dbReference type="GO" id="GO:0008915">
    <property type="term" value="F:lipid-A-disaccharide synthase activity"/>
    <property type="evidence" value="ECO:0007669"/>
    <property type="project" value="UniProtKB-EC"/>
</dbReference>
<dbReference type="RefSeq" id="WP_119524155.1">
    <property type="nucleotide sequence ID" value="NZ_NRHC01000001.1"/>
</dbReference>
<dbReference type="GO" id="GO:0016020">
    <property type="term" value="C:membrane"/>
    <property type="evidence" value="ECO:0007669"/>
    <property type="project" value="GOC"/>
</dbReference>
<dbReference type="EMBL" id="NRHC01000001">
    <property type="protein sequence ID" value="RIY34556.1"/>
    <property type="molecule type" value="Genomic_DNA"/>
</dbReference>
<gene>
    <name evidence="12" type="ORF">CKF54_00075</name>
</gene>
<keyword evidence="8" id="KW-0808">Transferase</keyword>
<reference evidence="12 13" key="1">
    <citation type="submission" date="2017-08" db="EMBL/GenBank/DDBJ databases">
        <title>Reclassification of Bisgaard taxon 37 and 44.</title>
        <authorList>
            <person name="Christensen H."/>
        </authorList>
    </citation>
    <scope>NUCLEOTIDE SEQUENCE [LARGE SCALE GENOMIC DNA]</scope>
    <source>
        <strain evidence="12 13">B96_3</strain>
    </source>
</reference>
<keyword evidence="9" id="KW-0443">Lipid metabolism</keyword>
<evidence type="ECO:0000256" key="8">
    <source>
        <dbReference type="ARBA" id="ARBA00022679"/>
    </source>
</evidence>
<comment type="catalytic activity">
    <reaction evidence="10">
        <text>a lipid X + a UDP-2-N,3-O-bis[(3R)-3-hydroxyacyl]-alpha-D-glucosamine = a lipid A disaccharide + UDP + H(+)</text>
        <dbReference type="Rhea" id="RHEA:67828"/>
        <dbReference type="ChEBI" id="CHEBI:15378"/>
        <dbReference type="ChEBI" id="CHEBI:58223"/>
        <dbReference type="ChEBI" id="CHEBI:137748"/>
        <dbReference type="ChEBI" id="CHEBI:176338"/>
        <dbReference type="ChEBI" id="CHEBI:176343"/>
        <dbReference type="EC" id="2.4.1.182"/>
    </reaction>
</comment>
<feature type="compositionally biased region" description="Low complexity" evidence="11">
    <location>
        <begin position="247"/>
        <end position="262"/>
    </location>
</feature>
<keyword evidence="6" id="KW-0441">Lipid A biosynthesis</keyword>
<feature type="compositionally biased region" description="Polar residues" evidence="11">
    <location>
        <begin position="263"/>
        <end position="305"/>
    </location>
</feature>
<dbReference type="PANTHER" id="PTHR30372:SF4">
    <property type="entry name" value="LIPID-A-DISACCHARIDE SYNTHASE, MITOCHONDRIAL-RELATED"/>
    <property type="match status" value="1"/>
</dbReference>
<dbReference type="Proteomes" id="UP000265691">
    <property type="component" value="Unassembled WGS sequence"/>
</dbReference>
<evidence type="ECO:0000256" key="1">
    <source>
        <dbReference type="ARBA" id="ARBA00002056"/>
    </source>
</evidence>
<dbReference type="SUPFAM" id="SSF53756">
    <property type="entry name" value="UDP-Glycosyltransferase/glycogen phosphorylase"/>
    <property type="match status" value="1"/>
</dbReference>
<feature type="region of interest" description="Disordered" evidence="11">
    <location>
        <begin position="239"/>
        <end position="329"/>
    </location>
</feature>
<dbReference type="GO" id="GO:0005543">
    <property type="term" value="F:phospholipid binding"/>
    <property type="evidence" value="ECO:0007669"/>
    <property type="project" value="TreeGrafter"/>
</dbReference>
<feature type="compositionally biased region" description="Basic and acidic residues" evidence="11">
    <location>
        <begin position="310"/>
        <end position="329"/>
    </location>
</feature>
<dbReference type="GO" id="GO:0009245">
    <property type="term" value="P:lipid A biosynthetic process"/>
    <property type="evidence" value="ECO:0007669"/>
    <property type="project" value="UniProtKB-KW"/>
</dbReference>
<comment type="function">
    <text evidence="1">Condensation of UDP-2,3-diacylglucosamine and 2,3-diacylglucosamine-1-phosphate to form lipid A disaccharide, a precursor of lipid A, a phosphorylated glycolipid that anchors the lipopolysaccharide to the outer membrane of the cell.</text>
</comment>
<evidence type="ECO:0000313" key="12">
    <source>
        <dbReference type="EMBL" id="RIY34556.1"/>
    </source>
</evidence>
<evidence type="ECO:0000256" key="10">
    <source>
        <dbReference type="ARBA" id="ARBA00048975"/>
    </source>
</evidence>
<keyword evidence="7" id="KW-0328">Glycosyltransferase</keyword>
<evidence type="ECO:0000256" key="5">
    <source>
        <dbReference type="ARBA" id="ARBA00022516"/>
    </source>
</evidence>
<evidence type="ECO:0000256" key="3">
    <source>
        <dbReference type="ARBA" id="ARBA00012687"/>
    </source>
</evidence>
<dbReference type="Pfam" id="PF02684">
    <property type="entry name" value="LpxB"/>
    <property type="match status" value="2"/>
</dbReference>
<comment type="similarity">
    <text evidence="2">Belongs to the LpxB family.</text>
</comment>
<proteinExistence type="inferred from homology"/>
<evidence type="ECO:0000256" key="7">
    <source>
        <dbReference type="ARBA" id="ARBA00022676"/>
    </source>
</evidence>
<accession>A0A3A1YB32</accession>
<dbReference type="AlphaFoldDB" id="A0A3A1YB32"/>
<evidence type="ECO:0000256" key="6">
    <source>
        <dbReference type="ARBA" id="ARBA00022556"/>
    </source>
</evidence>